<evidence type="ECO:0008006" key="3">
    <source>
        <dbReference type="Google" id="ProtNLM"/>
    </source>
</evidence>
<dbReference type="Gene3D" id="3.40.630.30">
    <property type="match status" value="1"/>
</dbReference>
<dbReference type="RefSeq" id="WP_183570317.1">
    <property type="nucleotide sequence ID" value="NZ_CBCSLB010000026.1"/>
</dbReference>
<dbReference type="SUPFAM" id="SSF55729">
    <property type="entry name" value="Acyl-CoA N-acyltransferases (Nat)"/>
    <property type="match status" value="1"/>
</dbReference>
<evidence type="ECO:0000313" key="2">
    <source>
        <dbReference type="Proteomes" id="UP000518605"/>
    </source>
</evidence>
<comment type="caution">
    <text evidence="1">The sequence shown here is derived from an EMBL/GenBank/DDBJ whole genome shotgun (WGS) entry which is preliminary data.</text>
</comment>
<gene>
    <name evidence="1" type="ORF">FHS16_005642</name>
</gene>
<name>A0A7W5CE31_9BACL</name>
<reference evidence="1 2" key="1">
    <citation type="submission" date="2020-08" db="EMBL/GenBank/DDBJ databases">
        <title>Genomic Encyclopedia of Type Strains, Phase III (KMG-III): the genomes of soil and plant-associated and newly described type strains.</title>
        <authorList>
            <person name="Whitman W."/>
        </authorList>
    </citation>
    <scope>NUCLEOTIDE SEQUENCE [LARGE SCALE GENOMIC DNA]</scope>
    <source>
        <strain evidence="1 2">CECT 8234</strain>
    </source>
</reference>
<dbReference type="PANTHER" id="PTHR43451">
    <property type="entry name" value="ACETYLTRANSFERASE (GNAT) FAMILY PROTEIN"/>
    <property type="match status" value="1"/>
</dbReference>
<dbReference type="InterPro" id="IPR052564">
    <property type="entry name" value="N-acetyltrans/Recomb-assoc"/>
</dbReference>
<evidence type="ECO:0000313" key="1">
    <source>
        <dbReference type="EMBL" id="MBB3155534.1"/>
    </source>
</evidence>
<dbReference type="AlphaFoldDB" id="A0A7W5CE31"/>
<dbReference type="EMBL" id="JACHXW010000026">
    <property type="protein sequence ID" value="MBB3155534.1"/>
    <property type="molecule type" value="Genomic_DNA"/>
</dbReference>
<dbReference type="Proteomes" id="UP000518605">
    <property type="component" value="Unassembled WGS sequence"/>
</dbReference>
<protein>
    <recommendedName>
        <fullName evidence="3">GNAT family N-acetyltransferase</fullName>
    </recommendedName>
</protein>
<proteinExistence type="predicted"/>
<organism evidence="1 2">
    <name type="scientific">Paenibacillus endophyticus</name>
    <dbReference type="NCBI Taxonomy" id="1294268"/>
    <lineage>
        <taxon>Bacteria</taxon>
        <taxon>Bacillati</taxon>
        <taxon>Bacillota</taxon>
        <taxon>Bacilli</taxon>
        <taxon>Bacillales</taxon>
        <taxon>Paenibacillaceae</taxon>
        <taxon>Paenibacillus</taxon>
    </lineage>
</organism>
<sequence>MIVRKFIEADMGQIITLFYETVHSINKKDYTQEQIESWANKISLVKIDTDANITARPLFEKRGFKVVKSQIVERNGTKTWNFKMKKSLSNGVKI</sequence>
<dbReference type="PANTHER" id="PTHR43451:SF1">
    <property type="entry name" value="ACETYLTRANSFERASE"/>
    <property type="match status" value="1"/>
</dbReference>
<accession>A0A7W5CE31</accession>
<keyword evidence="2" id="KW-1185">Reference proteome</keyword>
<dbReference type="InterPro" id="IPR016181">
    <property type="entry name" value="Acyl_CoA_acyltransferase"/>
</dbReference>